<proteinExistence type="predicted"/>
<feature type="compositionally biased region" description="Polar residues" evidence="1">
    <location>
        <begin position="15"/>
        <end position="34"/>
    </location>
</feature>
<feature type="non-terminal residue" evidence="2">
    <location>
        <position position="69"/>
    </location>
</feature>
<protein>
    <submittedName>
        <fullName evidence="2">Uncharacterized protein</fullName>
    </submittedName>
</protein>
<evidence type="ECO:0000256" key="1">
    <source>
        <dbReference type="SAM" id="MobiDB-lite"/>
    </source>
</evidence>
<keyword evidence="3" id="KW-1185">Reference proteome</keyword>
<evidence type="ECO:0000313" key="3">
    <source>
        <dbReference type="Proteomes" id="UP001212841"/>
    </source>
</evidence>
<accession>A0AAD5SJU7</accession>
<dbReference type="EMBL" id="JADGJD010000012">
    <property type="protein sequence ID" value="KAJ3057075.1"/>
    <property type="molecule type" value="Genomic_DNA"/>
</dbReference>
<dbReference type="Proteomes" id="UP001212841">
    <property type="component" value="Unassembled WGS sequence"/>
</dbReference>
<evidence type="ECO:0000313" key="2">
    <source>
        <dbReference type="EMBL" id="KAJ3057075.1"/>
    </source>
</evidence>
<feature type="region of interest" description="Disordered" evidence="1">
    <location>
        <begin position="1"/>
        <end position="69"/>
    </location>
</feature>
<name>A0AAD5SJU7_9FUNG</name>
<dbReference type="AlphaFoldDB" id="A0AAD5SJU7"/>
<organism evidence="2 3">
    <name type="scientific">Rhizophlyctis rosea</name>
    <dbReference type="NCBI Taxonomy" id="64517"/>
    <lineage>
        <taxon>Eukaryota</taxon>
        <taxon>Fungi</taxon>
        <taxon>Fungi incertae sedis</taxon>
        <taxon>Chytridiomycota</taxon>
        <taxon>Chytridiomycota incertae sedis</taxon>
        <taxon>Chytridiomycetes</taxon>
        <taxon>Rhizophlyctidales</taxon>
        <taxon>Rhizophlyctidaceae</taxon>
        <taxon>Rhizophlyctis</taxon>
    </lineage>
</organism>
<gene>
    <name evidence="2" type="ORF">HK097_001044</name>
</gene>
<reference evidence="2" key="1">
    <citation type="submission" date="2020-05" db="EMBL/GenBank/DDBJ databases">
        <title>Phylogenomic resolution of chytrid fungi.</title>
        <authorList>
            <person name="Stajich J.E."/>
            <person name="Amses K."/>
            <person name="Simmons R."/>
            <person name="Seto K."/>
            <person name="Myers J."/>
            <person name="Bonds A."/>
            <person name="Quandt C.A."/>
            <person name="Barry K."/>
            <person name="Liu P."/>
            <person name="Grigoriev I."/>
            <person name="Longcore J.E."/>
            <person name="James T.Y."/>
        </authorList>
    </citation>
    <scope>NUCLEOTIDE SEQUENCE</scope>
    <source>
        <strain evidence="2">JEL0318</strain>
    </source>
</reference>
<comment type="caution">
    <text evidence="2">The sequence shown here is derived from an EMBL/GenBank/DDBJ whole genome shotgun (WGS) entry which is preliminary data.</text>
</comment>
<feature type="compositionally biased region" description="Basic and acidic residues" evidence="1">
    <location>
        <begin position="37"/>
        <end position="55"/>
    </location>
</feature>
<sequence length="69" mass="7327">MACDVKVAPRIEPSKQPSQTSPTEKATANVTVTGSGKPKETWSERRKRQKEEKKAGGSANLGDGKSALS</sequence>